<evidence type="ECO:0008006" key="3">
    <source>
        <dbReference type="Google" id="ProtNLM"/>
    </source>
</evidence>
<reference evidence="1 2" key="1">
    <citation type="submission" date="2018-08" db="EMBL/GenBank/DDBJ databases">
        <title>Genomic Encyclopedia of Archaeal and Bacterial Type Strains, Phase II (KMG-II): from individual species to whole genera.</title>
        <authorList>
            <person name="Goeker M."/>
        </authorList>
    </citation>
    <scope>NUCLEOTIDE SEQUENCE [LARGE SCALE GENOMIC DNA]</scope>
    <source>
        <strain evidence="1 2">DSM 100880</strain>
    </source>
</reference>
<dbReference type="Proteomes" id="UP000257136">
    <property type="component" value="Unassembled WGS sequence"/>
</dbReference>
<proteinExistence type="predicted"/>
<dbReference type="RefSeq" id="WP_115814999.1">
    <property type="nucleotide sequence ID" value="NZ_QUNI01000017.1"/>
</dbReference>
<dbReference type="EMBL" id="QUNI01000017">
    <property type="protein sequence ID" value="REG91128.1"/>
    <property type="molecule type" value="Genomic_DNA"/>
</dbReference>
<dbReference type="AlphaFoldDB" id="A0A3E0DYM8"/>
<gene>
    <name evidence="1" type="ORF">C8P67_11721</name>
</gene>
<comment type="caution">
    <text evidence="1">The sequence shown here is derived from an EMBL/GenBank/DDBJ whole genome shotgun (WGS) entry which is preliminary data.</text>
</comment>
<evidence type="ECO:0000313" key="2">
    <source>
        <dbReference type="Proteomes" id="UP000257136"/>
    </source>
</evidence>
<organism evidence="1 2">
    <name type="scientific">Flavobacterium aquicola</name>
    <dbReference type="NCBI Taxonomy" id="1682742"/>
    <lineage>
        <taxon>Bacteria</taxon>
        <taxon>Pseudomonadati</taxon>
        <taxon>Bacteroidota</taxon>
        <taxon>Flavobacteriia</taxon>
        <taxon>Flavobacteriales</taxon>
        <taxon>Flavobacteriaceae</taxon>
        <taxon>Flavobacterium</taxon>
    </lineage>
</organism>
<accession>A0A3E0DYM8</accession>
<dbReference type="OrthoDB" id="1319648at2"/>
<name>A0A3E0DYM8_9FLAO</name>
<evidence type="ECO:0000313" key="1">
    <source>
        <dbReference type="EMBL" id="REG91128.1"/>
    </source>
</evidence>
<protein>
    <recommendedName>
        <fullName evidence="3">YD repeat-containing protein</fullName>
    </recommendedName>
</protein>
<keyword evidence="2" id="KW-1185">Reference proteome</keyword>
<sequence>MKQIIYISFLLYSILTFGQIGDPTPNFDSETFTKPEPPGGKWDFSKKPYKKIINSENSKCIDEFDSIGRHTKRSVFWNHVTEMDIIKYKGDQVVERTHKQIYNFDKNGKKINLDYILTYKLNINDKGKIIDGKTFKLTKDSIYKIVGYQYYDKKNRLTKSIDSTGHKYISNFYYSGKNLIRNEEINQIDAKTKAIVDRTYKYNKDNQIVLFESIRSIFKNNILTEKKSSQTVQQEFKNNQLVKKVLKSNSETIERNYTYDNNRNLTIFIETKKNNYDGLIRSQMKETKKYENNLLVYSEVQEGLGKQEGNFSFTYYFHSDKELLEKTETTYDKGNEQVKYFYNGHNHLIKTITTYSDEPSRYEVLYEIEYY</sequence>